<dbReference type="PANTHER" id="PTHR11963">
    <property type="entry name" value="LEUCINE AMINOPEPTIDASE-RELATED"/>
    <property type="match status" value="1"/>
</dbReference>
<dbReference type="EMBL" id="QJTE01000002">
    <property type="protein sequence ID" value="PYE84281.1"/>
    <property type="molecule type" value="Genomic_DNA"/>
</dbReference>
<dbReference type="Pfam" id="PF00883">
    <property type="entry name" value="Peptidase_M17"/>
    <property type="match status" value="1"/>
</dbReference>
<name>A0A318SQS6_9RHOB</name>
<comment type="similarity">
    <text evidence="1">Belongs to the peptidase M17 family.</text>
</comment>
<dbReference type="GO" id="GO:0005737">
    <property type="term" value="C:cytoplasm"/>
    <property type="evidence" value="ECO:0007669"/>
    <property type="project" value="InterPro"/>
</dbReference>
<evidence type="ECO:0000256" key="5">
    <source>
        <dbReference type="ARBA" id="ARBA00023211"/>
    </source>
</evidence>
<accession>A0A318SQS6</accession>
<dbReference type="GO" id="GO:0006508">
    <property type="term" value="P:proteolysis"/>
    <property type="evidence" value="ECO:0007669"/>
    <property type="project" value="UniProtKB-KW"/>
</dbReference>
<reference evidence="7 8" key="1">
    <citation type="submission" date="2018-06" db="EMBL/GenBank/DDBJ databases">
        <title>Genomic Encyclopedia of Type Strains, Phase III (KMG-III): the genomes of soil and plant-associated and newly described type strains.</title>
        <authorList>
            <person name="Whitman W."/>
        </authorList>
    </citation>
    <scope>NUCLEOTIDE SEQUENCE [LARGE SCALE GENOMIC DNA]</scope>
    <source>
        <strain evidence="7 8">CECT 9025</strain>
    </source>
</reference>
<evidence type="ECO:0000313" key="8">
    <source>
        <dbReference type="Proteomes" id="UP000248311"/>
    </source>
</evidence>
<gene>
    <name evidence="7" type="ORF">DFP88_10276</name>
</gene>
<dbReference type="InterPro" id="IPR048816">
    <property type="entry name" value="Peptidase_M17_N_1"/>
</dbReference>
<dbReference type="InterPro" id="IPR043472">
    <property type="entry name" value="Macro_dom-like"/>
</dbReference>
<evidence type="ECO:0000256" key="4">
    <source>
        <dbReference type="ARBA" id="ARBA00022801"/>
    </source>
</evidence>
<organism evidence="7 8">
    <name type="scientific">Pseudoroseicyclus aestuarii</name>
    <dbReference type="NCBI Taxonomy" id="1795041"/>
    <lineage>
        <taxon>Bacteria</taxon>
        <taxon>Pseudomonadati</taxon>
        <taxon>Pseudomonadota</taxon>
        <taxon>Alphaproteobacteria</taxon>
        <taxon>Rhodobacterales</taxon>
        <taxon>Paracoccaceae</taxon>
        <taxon>Pseudoroseicyclus</taxon>
    </lineage>
</organism>
<dbReference type="RefSeq" id="WP_425450812.1">
    <property type="nucleotide sequence ID" value="NZ_QJTE01000002.1"/>
</dbReference>
<dbReference type="AlphaFoldDB" id="A0A318SQS6"/>
<keyword evidence="5" id="KW-0464">Manganese</keyword>
<protein>
    <submittedName>
        <fullName evidence="7">Leucyl aminopeptidase</fullName>
    </submittedName>
</protein>
<keyword evidence="8" id="KW-1185">Reference proteome</keyword>
<evidence type="ECO:0000313" key="7">
    <source>
        <dbReference type="EMBL" id="PYE84281.1"/>
    </source>
</evidence>
<dbReference type="Gene3D" id="3.40.630.10">
    <property type="entry name" value="Zn peptidases"/>
    <property type="match status" value="1"/>
</dbReference>
<dbReference type="SUPFAM" id="SSF52949">
    <property type="entry name" value="Macro domain-like"/>
    <property type="match status" value="1"/>
</dbReference>
<comment type="caution">
    <text evidence="7">The sequence shown here is derived from an EMBL/GenBank/DDBJ whole genome shotgun (WGS) entry which is preliminary data.</text>
</comment>
<evidence type="ECO:0000256" key="1">
    <source>
        <dbReference type="ARBA" id="ARBA00009528"/>
    </source>
</evidence>
<dbReference type="GO" id="GO:0030145">
    <property type="term" value="F:manganese ion binding"/>
    <property type="evidence" value="ECO:0007669"/>
    <property type="project" value="InterPro"/>
</dbReference>
<evidence type="ECO:0000256" key="3">
    <source>
        <dbReference type="ARBA" id="ARBA00022670"/>
    </source>
</evidence>
<keyword evidence="2 7" id="KW-0031">Aminopeptidase</keyword>
<dbReference type="Proteomes" id="UP000248311">
    <property type="component" value="Unassembled WGS sequence"/>
</dbReference>
<dbReference type="SUPFAM" id="SSF53187">
    <property type="entry name" value="Zn-dependent exopeptidases"/>
    <property type="match status" value="1"/>
</dbReference>
<dbReference type="InterPro" id="IPR011356">
    <property type="entry name" value="Leucine_aapep/pepB"/>
</dbReference>
<proteinExistence type="inferred from homology"/>
<dbReference type="Pfam" id="PF21337">
    <property type="entry name" value="Peptidase_M17_N_1"/>
    <property type="match status" value="1"/>
</dbReference>
<evidence type="ECO:0000259" key="6">
    <source>
        <dbReference type="PROSITE" id="PS00631"/>
    </source>
</evidence>
<dbReference type="CDD" id="cd00433">
    <property type="entry name" value="Peptidase_M17"/>
    <property type="match status" value="1"/>
</dbReference>
<sequence length="461" mass="47140">MIPDFASAGTPATPLHLVTPDSLEEALSALPAPAEAWARAQGFAAKPGEVLALPDAEGGLAAALVGLGDAAAARRGRFAAAVAADRLPAGTYALAGSPSPAIAEETALGWLLQGYRFDRYAKQGAVKTALLCPEGVDAARVQAIAAGEALTRDLINTPASDMGPADLEAACNTLAQRFGARMAVTRGADLIAKDLPLIHAVGRAAAPDRAPRLIDMRWGSEGPALTLVGKGVCFDTGGLNLKPGSSMGLMKKDMGGAATVLGLAQMIMALELKVRLRVLIPAVENSVSADSFRPGDILHSRKGLTVEINNTDAEGRLVLADALALAAEEDSALTISMATLTGAARVAVGPDLAPFYASEDSAAAAIAAGGAAVADPVWRMPFHEPYEAMIEPGIADLDNAPSGGMAGSITAALFLRRFAPAPYVHFDIYGWNPKAAPARPKGGVGMGARALLAALPQLLDL</sequence>
<keyword evidence="3" id="KW-0645">Protease</keyword>
<dbReference type="GO" id="GO:0070006">
    <property type="term" value="F:metalloaminopeptidase activity"/>
    <property type="evidence" value="ECO:0007669"/>
    <property type="project" value="InterPro"/>
</dbReference>
<dbReference type="PANTHER" id="PTHR11963:SF20">
    <property type="entry name" value="PEPTIDASE B"/>
    <property type="match status" value="1"/>
</dbReference>
<dbReference type="InterPro" id="IPR000819">
    <property type="entry name" value="Peptidase_M17_C"/>
</dbReference>
<dbReference type="PROSITE" id="PS00631">
    <property type="entry name" value="CYTOSOL_AP"/>
    <property type="match status" value="1"/>
</dbReference>
<dbReference type="PRINTS" id="PR00481">
    <property type="entry name" value="LAMNOPPTDASE"/>
</dbReference>
<keyword evidence="4" id="KW-0378">Hydrolase</keyword>
<evidence type="ECO:0000256" key="2">
    <source>
        <dbReference type="ARBA" id="ARBA00022438"/>
    </source>
</evidence>
<dbReference type="Gene3D" id="3.40.220.10">
    <property type="entry name" value="Leucine Aminopeptidase, subunit E, domain 1"/>
    <property type="match status" value="1"/>
</dbReference>
<feature type="domain" description="Cytosol aminopeptidase" evidence="6">
    <location>
        <begin position="310"/>
        <end position="317"/>
    </location>
</feature>